<dbReference type="EMBL" id="WACR01000002">
    <property type="protein sequence ID" value="KAB1065750.1"/>
    <property type="molecule type" value="Genomic_DNA"/>
</dbReference>
<dbReference type="Pfam" id="PF00485">
    <property type="entry name" value="PRK"/>
    <property type="match status" value="1"/>
</dbReference>
<organism evidence="7 8">
    <name type="scientific">Salibacter halophilus</name>
    <dbReference type="NCBI Taxonomy" id="1803916"/>
    <lineage>
        <taxon>Bacteria</taxon>
        <taxon>Pseudomonadati</taxon>
        <taxon>Bacteroidota</taxon>
        <taxon>Flavobacteriia</taxon>
        <taxon>Flavobacteriales</taxon>
        <taxon>Salibacteraceae</taxon>
        <taxon>Salibacter</taxon>
    </lineage>
</organism>
<accession>A0A6N6MAL6</accession>
<comment type="pathway">
    <text evidence="1">Pyrimidine metabolism; UMP biosynthesis via salvage pathway; UMP from uridine: step 1/1.</text>
</comment>
<protein>
    <recommendedName>
        <fullName evidence="2">uridine/cytidine kinase</fullName>
        <ecNumber evidence="2">2.7.1.48</ecNumber>
    </recommendedName>
</protein>
<keyword evidence="4" id="KW-0547">Nucleotide-binding</keyword>
<keyword evidence="5 7" id="KW-0418">Kinase</keyword>
<dbReference type="CDD" id="cd02023">
    <property type="entry name" value="UMPK"/>
    <property type="match status" value="1"/>
</dbReference>
<proteinExistence type="predicted"/>
<evidence type="ECO:0000259" key="6">
    <source>
        <dbReference type="Pfam" id="PF00485"/>
    </source>
</evidence>
<dbReference type="GO" id="GO:0004849">
    <property type="term" value="F:uridine kinase activity"/>
    <property type="evidence" value="ECO:0007669"/>
    <property type="project" value="UniProtKB-EC"/>
</dbReference>
<gene>
    <name evidence="7" type="ORF">F3059_03030</name>
</gene>
<evidence type="ECO:0000256" key="3">
    <source>
        <dbReference type="ARBA" id="ARBA00022679"/>
    </source>
</evidence>
<keyword evidence="8" id="KW-1185">Reference proteome</keyword>
<comment type="caution">
    <text evidence="7">The sequence shown here is derived from an EMBL/GenBank/DDBJ whole genome shotgun (WGS) entry which is preliminary data.</text>
</comment>
<dbReference type="Proteomes" id="UP000435357">
    <property type="component" value="Unassembled WGS sequence"/>
</dbReference>
<dbReference type="InterPro" id="IPR027417">
    <property type="entry name" value="P-loop_NTPase"/>
</dbReference>
<dbReference type="SUPFAM" id="SSF52540">
    <property type="entry name" value="P-loop containing nucleoside triphosphate hydrolases"/>
    <property type="match status" value="1"/>
</dbReference>
<evidence type="ECO:0000256" key="2">
    <source>
        <dbReference type="ARBA" id="ARBA00012137"/>
    </source>
</evidence>
<dbReference type="PANTHER" id="PTHR10285">
    <property type="entry name" value="URIDINE KINASE"/>
    <property type="match status" value="1"/>
</dbReference>
<dbReference type="GO" id="GO:0005524">
    <property type="term" value="F:ATP binding"/>
    <property type="evidence" value="ECO:0007669"/>
    <property type="project" value="InterPro"/>
</dbReference>
<evidence type="ECO:0000313" key="7">
    <source>
        <dbReference type="EMBL" id="KAB1065750.1"/>
    </source>
</evidence>
<reference evidence="7 8" key="1">
    <citation type="submission" date="2019-09" db="EMBL/GenBank/DDBJ databases">
        <title>Genomes of Cryomorphaceae.</title>
        <authorList>
            <person name="Bowman J.P."/>
        </authorList>
    </citation>
    <scope>NUCLEOTIDE SEQUENCE [LARGE SCALE GENOMIC DNA]</scope>
    <source>
        <strain evidence="7 8">KCTC 52047</strain>
    </source>
</reference>
<evidence type="ECO:0000256" key="5">
    <source>
        <dbReference type="ARBA" id="ARBA00022777"/>
    </source>
</evidence>
<evidence type="ECO:0000313" key="8">
    <source>
        <dbReference type="Proteomes" id="UP000435357"/>
    </source>
</evidence>
<dbReference type="AlphaFoldDB" id="A0A6N6MAL6"/>
<dbReference type="InterPro" id="IPR006083">
    <property type="entry name" value="PRK/URK"/>
</dbReference>
<keyword evidence="3" id="KW-0808">Transferase</keyword>
<dbReference type="GO" id="GO:0044206">
    <property type="term" value="P:UMP salvage"/>
    <property type="evidence" value="ECO:0007669"/>
    <property type="project" value="UniProtKB-UniPathway"/>
</dbReference>
<evidence type="ECO:0000256" key="4">
    <source>
        <dbReference type="ARBA" id="ARBA00022741"/>
    </source>
</evidence>
<sequence>MDYEPYIIGIAGGSASGKTSFLKDLKRNMPKGSVCIISQDNYYKPIEEQKIDENGQVNFDLPDSINRIQFYRDLISIRKGEEITIKEYTFNNKKKTPGLIRVQPAPIIIMEGLFIFHYEEIRKALDLRVFIDAREHVKLERRIKRDIEERGYPEKDVRYQWNNHVVPSYKKYLEPYRDDSHIIITNNSHYRKGLEVLVNHMKIHLPEHFSNRFIKAKIPATKEN</sequence>
<dbReference type="EC" id="2.7.1.48" evidence="2"/>
<dbReference type="OrthoDB" id="9777642at2"/>
<dbReference type="InterPro" id="IPR000764">
    <property type="entry name" value="Uridine_kinase-like"/>
</dbReference>
<dbReference type="Gene3D" id="3.40.50.300">
    <property type="entry name" value="P-loop containing nucleotide triphosphate hydrolases"/>
    <property type="match status" value="1"/>
</dbReference>
<dbReference type="PRINTS" id="PR00988">
    <property type="entry name" value="URIDINKINASE"/>
</dbReference>
<name>A0A6N6MAL6_9FLAO</name>
<dbReference type="UniPathway" id="UPA00574">
    <property type="reaction ID" value="UER00637"/>
</dbReference>
<feature type="domain" description="Phosphoribulokinase/uridine kinase" evidence="6">
    <location>
        <begin position="7"/>
        <end position="186"/>
    </location>
</feature>
<evidence type="ECO:0000256" key="1">
    <source>
        <dbReference type="ARBA" id="ARBA00004690"/>
    </source>
</evidence>